<feature type="transmembrane region" description="Helical" evidence="6">
    <location>
        <begin position="90"/>
        <end position="112"/>
    </location>
</feature>
<organism evidence="7 8">
    <name type="scientific">Bacteroides uniformis</name>
    <dbReference type="NCBI Taxonomy" id="820"/>
    <lineage>
        <taxon>Bacteria</taxon>
        <taxon>Pseudomonadati</taxon>
        <taxon>Bacteroidota</taxon>
        <taxon>Bacteroidia</taxon>
        <taxon>Bacteroidales</taxon>
        <taxon>Bacteroidaceae</taxon>
        <taxon>Bacteroides</taxon>
    </lineage>
</organism>
<reference evidence="7 8" key="1">
    <citation type="journal article" date="2019" name="Nat. Med.">
        <title>A library of human gut bacterial isolates paired with longitudinal multiomics data enables mechanistic microbiome research.</title>
        <authorList>
            <person name="Poyet M."/>
            <person name="Groussin M."/>
            <person name="Gibbons S.M."/>
            <person name="Avila-Pacheco J."/>
            <person name="Jiang X."/>
            <person name="Kearney S.M."/>
            <person name="Perrotta A.R."/>
            <person name="Berdy B."/>
            <person name="Zhao S."/>
            <person name="Lieberman T.D."/>
            <person name="Swanson P.K."/>
            <person name="Smith M."/>
            <person name="Roesemann S."/>
            <person name="Alexander J.E."/>
            <person name="Rich S.A."/>
            <person name="Livny J."/>
            <person name="Vlamakis H."/>
            <person name="Clish C."/>
            <person name="Bullock K."/>
            <person name="Deik A."/>
            <person name="Scott J."/>
            <person name="Pierce K.A."/>
            <person name="Xavier R.J."/>
            <person name="Alm E.J."/>
        </authorList>
    </citation>
    <scope>NUCLEOTIDE SEQUENCE [LARGE SCALE GENOMIC DNA]</scope>
    <source>
        <strain evidence="7 8">BIOML-A3</strain>
    </source>
</reference>
<feature type="transmembrane region" description="Helical" evidence="6">
    <location>
        <begin position="434"/>
        <end position="456"/>
    </location>
</feature>
<comment type="subcellular location">
    <subcellularLocation>
        <location evidence="1">Cell membrane</location>
        <topology evidence="1">Multi-pass membrane protein</topology>
    </subcellularLocation>
</comment>
<feature type="transmembrane region" description="Helical" evidence="6">
    <location>
        <begin position="305"/>
        <end position="326"/>
    </location>
</feature>
<keyword evidence="3 6" id="KW-0812">Transmembrane</keyword>
<dbReference type="GO" id="GO:0005886">
    <property type="term" value="C:plasma membrane"/>
    <property type="evidence" value="ECO:0007669"/>
    <property type="project" value="UniProtKB-SubCell"/>
</dbReference>
<comment type="caution">
    <text evidence="7">The sequence shown here is derived from an EMBL/GenBank/DDBJ whole genome shotgun (WGS) entry which is preliminary data.</text>
</comment>
<gene>
    <name evidence="7" type="ORF">GAP48_12160</name>
</gene>
<protein>
    <submittedName>
        <fullName evidence="7">Oligosaccharide flippase family protein</fullName>
    </submittedName>
</protein>
<feature type="transmembrane region" description="Helical" evidence="6">
    <location>
        <begin position="12"/>
        <end position="30"/>
    </location>
</feature>
<keyword evidence="5 6" id="KW-0472">Membrane</keyword>
<keyword evidence="4 6" id="KW-1133">Transmembrane helix</keyword>
<feature type="transmembrane region" description="Helical" evidence="6">
    <location>
        <begin position="463"/>
        <end position="483"/>
    </location>
</feature>
<dbReference type="InterPro" id="IPR050833">
    <property type="entry name" value="Poly_Biosynth_Transport"/>
</dbReference>
<dbReference type="Proteomes" id="UP000487989">
    <property type="component" value="Unassembled WGS sequence"/>
</dbReference>
<dbReference type="AlphaFoldDB" id="A0A6I0LYZ9"/>
<dbReference type="PANTHER" id="PTHR30250">
    <property type="entry name" value="PST FAMILY PREDICTED COLANIC ACID TRANSPORTER"/>
    <property type="match status" value="1"/>
</dbReference>
<evidence type="ECO:0000256" key="5">
    <source>
        <dbReference type="ARBA" id="ARBA00023136"/>
    </source>
</evidence>
<dbReference type="InterPro" id="IPR002797">
    <property type="entry name" value="Polysacc_synth"/>
</dbReference>
<name>A0A6I0LYZ9_BACUN</name>
<sequence length="509" mass="57502">MDDNNKRIVKNTIYLYIRMLVIMALSFFTTRVVLDKLGSADYGINNLVGGFVAMFAVLNSILQSSTNRFIALHLGKGDKELSRVTFSTSFALHLIIALIIVVCLEIGGLWLLNSKLNIDPDRMWAAQWVFHIAVFTVFWQVTQTPFSATVTAHEHFNMYAVMSIYDTITKLLILYLLVVIPFDKLVAYAFLQMAVSFTSVWIYRAYCLKKFEECSLSLKIDKPLAKEMLKFSGWGVFGHLITVINVQGNSILLNIFYNTVMNAARGLAQTVSYTIAQFIAGFLTAAQPQLVKYWGAEDKKRFNRLIFNATQYTLFLVALIGIPVVLEIDYVLGLWLTEVPPYTTQFVQITVICSIIYRSNTLVDQGINAAGYVKQLNLMSTPIYLLSIPLVYMALKCGWGPVVAYWFASIPALLSFFSNLWILSHYTGFPGGKFFLHVFIKNLGLILVSMIIPFAIQTQMEQGAIRFFIVCGLAEICTVAVLYKFGLNDDGRQMVKEKILGKVIKKFRK</sequence>
<keyword evidence="2" id="KW-1003">Cell membrane</keyword>
<dbReference type="RefSeq" id="WP_151881703.1">
    <property type="nucleotide sequence ID" value="NZ_WCTH01000041.1"/>
</dbReference>
<evidence type="ECO:0000256" key="2">
    <source>
        <dbReference type="ARBA" id="ARBA00022475"/>
    </source>
</evidence>
<dbReference type="Pfam" id="PF01943">
    <property type="entry name" value="Polysacc_synt"/>
    <property type="match status" value="1"/>
</dbReference>
<accession>A0A6I0LYZ9</accession>
<evidence type="ECO:0000256" key="6">
    <source>
        <dbReference type="SAM" id="Phobius"/>
    </source>
</evidence>
<evidence type="ECO:0000256" key="1">
    <source>
        <dbReference type="ARBA" id="ARBA00004651"/>
    </source>
</evidence>
<dbReference type="EMBL" id="WCTJ01000018">
    <property type="protein sequence ID" value="KAB4252631.1"/>
    <property type="molecule type" value="Genomic_DNA"/>
</dbReference>
<evidence type="ECO:0000313" key="7">
    <source>
        <dbReference type="EMBL" id="KAB4252631.1"/>
    </source>
</evidence>
<feature type="transmembrane region" description="Helical" evidence="6">
    <location>
        <begin position="158"/>
        <end position="180"/>
    </location>
</feature>
<feature type="transmembrane region" description="Helical" evidence="6">
    <location>
        <begin position="186"/>
        <end position="207"/>
    </location>
</feature>
<feature type="transmembrane region" description="Helical" evidence="6">
    <location>
        <begin position="124"/>
        <end position="146"/>
    </location>
</feature>
<feature type="transmembrane region" description="Helical" evidence="6">
    <location>
        <begin position="376"/>
        <end position="395"/>
    </location>
</feature>
<proteinExistence type="predicted"/>
<dbReference type="PANTHER" id="PTHR30250:SF26">
    <property type="entry name" value="PSMA PROTEIN"/>
    <property type="match status" value="1"/>
</dbReference>
<feature type="transmembrane region" description="Helical" evidence="6">
    <location>
        <begin position="228"/>
        <end position="246"/>
    </location>
</feature>
<evidence type="ECO:0000256" key="3">
    <source>
        <dbReference type="ARBA" id="ARBA00022692"/>
    </source>
</evidence>
<feature type="transmembrane region" description="Helical" evidence="6">
    <location>
        <begin position="402"/>
        <end position="422"/>
    </location>
</feature>
<evidence type="ECO:0000313" key="8">
    <source>
        <dbReference type="Proteomes" id="UP000487989"/>
    </source>
</evidence>
<evidence type="ECO:0000256" key="4">
    <source>
        <dbReference type="ARBA" id="ARBA00022989"/>
    </source>
</evidence>